<keyword evidence="1" id="KW-0732">Signal</keyword>
<feature type="domain" description="Transglycosylase SLT" evidence="2">
    <location>
        <begin position="58"/>
        <end position="169"/>
    </location>
</feature>
<proteinExistence type="predicted"/>
<feature type="signal peptide" evidence="1">
    <location>
        <begin position="1"/>
        <end position="39"/>
    </location>
</feature>
<feature type="chain" id="PRO_5003333623" evidence="1">
    <location>
        <begin position="40"/>
        <end position="232"/>
    </location>
</feature>
<dbReference type="PANTHER" id="PTHR37423:SF2">
    <property type="entry name" value="MEMBRANE-BOUND LYTIC MUREIN TRANSGLYCOSYLASE C"/>
    <property type="match status" value="1"/>
</dbReference>
<evidence type="ECO:0000313" key="4">
    <source>
        <dbReference type="Proteomes" id="UP000009235"/>
    </source>
</evidence>
<accession>F6EKY9</accession>
<dbReference type="SUPFAM" id="SSF53955">
    <property type="entry name" value="Lysozyme-like"/>
    <property type="match status" value="1"/>
</dbReference>
<keyword evidence="4" id="KW-1185">Reference proteome</keyword>
<dbReference type="eggNOG" id="COG0741">
    <property type="taxonomic scope" value="Bacteria"/>
</dbReference>
<evidence type="ECO:0000259" key="2">
    <source>
        <dbReference type="Pfam" id="PF01464"/>
    </source>
</evidence>
<dbReference type="InterPro" id="IPR008258">
    <property type="entry name" value="Transglycosylase_SLT_dom_1"/>
</dbReference>
<dbReference type="Pfam" id="PF01464">
    <property type="entry name" value="SLT"/>
    <property type="match status" value="1"/>
</dbReference>
<dbReference type="HOGENOM" id="CLU_1192788_0_0_11"/>
<dbReference type="InterPro" id="IPR023346">
    <property type="entry name" value="Lysozyme-like_dom_sf"/>
</dbReference>
<reference evidence="3 4" key="1">
    <citation type="journal article" date="2011" name="J. Bacteriol.">
        <title>Complete genome sequence of Amycolicicoccus subflavus DQS3-9A1T, an actinomycete isolated from crude oil-polluted soil.</title>
        <authorList>
            <person name="Cai M."/>
            <person name="Chen W.M."/>
            <person name="Nie Y."/>
            <person name="Chi C.Q."/>
            <person name="Wang Y.N."/>
            <person name="Tang Y.Q."/>
            <person name="Li G.Y."/>
            <person name="Wu X.L."/>
        </authorList>
    </citation>
    <scope>NUCLEOTIDE SEQUENCE [LARGE SCALE GENOMIC DNA]</scope>
    <source>
        <strain evidence="4">DSM 45089 / DQS3-9A1</strain>
    </source>
</reference>
<dbReference type="CDD" id="cd13399">
    <property type="entry name" value="Slt35-like"/>
    <property type="match status" value="1"/>
</dbReference>
<evidence type="ECO:0000313" key="3">
    <source>
        <dbReference type="EMBL" id="AEF41469.1"/>
    </source>
</evidence>
<organism evidence="3 4">
    <name type="scientific">Hoyosella subflava (strain DSM 45089 / JCM 17490 / NBRC 109087 / DQS3-9A1)</name>
    <name type="common">Amycolicicoccus subflavus</name>
    <dbReference type="NCBI Taxonomy" id="443218"/>
    <lineage>
        <taxon>Bacteria</taxon>
        <taxon>Bacillati</taxon>
        <taxon>Actinomycetota</taxon>
        <taxon>Actinomycetes</taxon>
        <taxon>Mycobacteriales</taxon>
        <taxon>Hoyosellaceae</taxon>
        <taxon>Hoyosella</taxon>
    </lineage>
</organism>
<evidence type="ECO:0000256" key="1">
    <source>
        <dbReference type="SAM" id="SignalP"/>
    </source>
</evidence>
<dbReference type="KEGG" id="asd:AS9A_3022"/>
<sequence>MSKPIHKRGLHAKLLFAMKRMLTALGSLIVALGSTLALAAPASANTAPTEYVPWLQKSATQCSGITASLLAAQIHAESDFRKNAVSRSNAQGPAQFIPSTWAIWGVDADGDGRADPFSIPDAVMSQGRFMCHLLDRTTSGVRSGQLRGDPLDLAIAAYNAGLGAITRAGGMPSGGAYTTETRPYVQKIRMLEPGYRYLNSGVSPLPTVPFVLPDLPLDILDFGSIGSLGELS</sequence>
<dbReference type="STRING" id="443218.AS9A_3022"/>
<gene>
    <name evidence="3" type="ordered locus">AS9A_3022</name>
</gene>
<name>F6EKY9_HOYSD</name>
<dbReference type="Gene3D" id="1.10.530.10">
    <property type="match status" value="1"/>
</dbReference>
<dbReference type="EMBL" id="CP002786">
    <property type="protein sequence ID" value="AEF41469.1"/>
    <property type="molecule type" value="Genomic_DNA"/>
</dbReference>
<dbReference type="Proteomes" id="UP000009235">
    <property type="component" value="Chromosome"/>
</dbReference>
<dbReference type="AlphaFoldDB" id="F6EKY9"/>
<dbReference type="PANTHER" id="PTHR37423">
    <property type="entry name" value="SOLUBLE LYTIC MUREIN TRANSGLYCOSYLASE-RELATED"/>
    <property type="match status" value="1"/>
</dbReference>
<protein>
    <submittedName>
        <fullName evidence="3">NlpC/P60 family protein</fullName>
    </submittedName>
</protein>